<evidence type="ECO:0000259" key="7">
    <source>
        <dbReference type="Pfam" id="PF04234"/>
    </source>
</evidence>
<evidence type="ECO:0000256" key="4">
    <source>
        <dbReference type="ARBA" id="ARBA00023008"/>
    </source>
</evidence>
<dbReference type="GO" id="GO:0042597">
    <property type="term" value="C:periplasmic space"/>
    <property type="evidence" value="ECO:0007669"/>
    <property type="project" value="InterPro"/>
</dbReference>
<evidence type="ECO:0000256" key="6">
    <source>
        <dbReference type="SAM" id="Phobius"/>
    </source>
</evidence>
<dbReference type="EMBL" id="FNOK01000028">
    <property type="protein sequence ID" value="SDY50260.1"/>
    <property type="molecule type" value="Genomic_DNA"/>
</dbReference>
<dbReference type="STRING" id="418495.SAMN05216215_10284"/>
<dbReference type="GO" id="GO:0030313">
    <property type="term" value="C:cell envelope"/>
    <property type="evidence" value="ECO:0007669"/>
    <property type="project" value="UniProtKB-SubCell"/>
</dbReference>
<keyword evidence="2" id="KW-0479">Metal-binding</keyword>
<keyword evidence="6" id="KW-0472">Membrane</keyword>
<keyword evidence="9" id="KW-1185">Reference proteome</keyword>
<dbReference type="InterPro" id="IPR032694">
    <property type="entry name" value="CopC/D"/>
</dbReference>
<dbReference type="GO" id="GO:0046688">
    <property type="term" value="P:response to copper ion"/>
    <property type="evidence" value="ECO:0007669"/>
    <property type="project" value="InterPro"/>
</dbReference>
<feature type="domain" description="CopC" evidence="7">
    <location>
        <begin position="60"/>
        <end position="152"/>
    </location>
</feature>
<gene>
    <name evidence="8" type="ORF">SAMN05216215_10284</name>
</gene>
<dbReference type="Pfam" id="PF04234">
    <property type="entry name" value="CopC"/>
    <property type="match status" value="1"/>
</dbReference>
<dbReference type="PANTHER" id="PTHR34820:SF4">
    <property type="entry name" value="INNER MEMBRANE PROTEIN YEBZ"/>
    <property type="match status" value="1"/>
</dbReference>
<evidence type="ECO:0000256" key="2">
    <source>
        <dbReference type="ARBA" id="ARBA00022723"/>
    </source>
</evidence>
<dbReference type="InterPro" id="IPR014756">
    <property type="entry name" value="Ig_E-set"/>
</dbReference>
<feature type="region of interest" description="Disordered" evidence="5">
    <location>
        <begin position="159"/>
        <end position="181"/>
    </location>
</feature>
<evidence type="ECO:0000256" key="1">
    <source>
        <dbReference type="ARBA" id="ARBA00004196"/>
    </source>
</evidence>
<reference evidence="9" key="1">
    <citation type="submission" date="2016-10" db="EMBL/GenBank/DDBJ databases">
        <authorList>
            <person name="Varghese N."/>
            <person name="Submissions S."/>
        </authorList>
    </citation>
    <scope>NUCLEOTIDE SEQUENCE [LARGE SCALE GENOMIC DNA]</scope>
    <source>
        <strain evidence="9">CGMCC 4.3530</strain>
    </source>
</reference>
<protein>
    <recommendedName>
        <fullName evidence="7">CopC domain-containing protein</fullName>
    </recommendedName>
</protein>
<name>A0A1H3KDM3_9PSEU</name>
<feature type="compositionally biased region" description="Pro residues" evidence="5">
    <location>
        <begin position="159"/>
        <end position="171"/>
    </location>
</feature>
<keyword evidence="6" id="KW-1133">Transmembrane helix</keyword>
<dbReference type="SUPFAM" id="SSF81296">
    <property type="entry name" value="E set domains"/>
    <property type="match status" value="1"/>
</dbReference>
<feature type="transmembrane region" description="Helical" evidence="6">
    <location>
        <begin position="39"/>
        <end position="57"/>
    </location>
</feature>
<evidence type="ECO:0000256" key="5">
    <source>
        <dbReference type="SAM" id="MobiDB-lite"/>
    </source>
</evidence>
<dbReference type="InterPro" id="IPR007348">
    <property type="entry name" value="CopC_dom"/>
</dbReference>
<dbReference type="InterPro" id="IPR014755">
    <property type="entry name" value="Cu-Rt/internalin_Ig-like"/>
</dbReference>
<dbReference type="GO" id="GO:0005886">
    <property type="term" value="C:plasma membrane"/>
    <property type="evidence" value="ECO:0007669"/>
    <property type="project" value="TreeGrafter"/>
</dbReference>
<proteinExistence type="predicted"/>
<dbReference type="Gene3D" id="2.60.40.1220">
    <property type="match status" value="1"/>
</dbReference>
<dbReference type="PANTHER" id="PTHR34820">
    <property type="entry name" value="INNER MEMBRANE PROTEIN YEBZ"/>
    <property type="match status" value="1"/>
</dbReference>
<accession>A0A1H3KDM3</accession>
<dbReference type="AlphaFoldDB" id="A0A1H3KDM3"/>
<evidence type="ECO:0000256" key="3">
    <source>
        <dbReference type="ARBA" id="ARBA00022729"/>
    </source>
</evidence>
<keyword evidence="4" id="KW-0186">Copper</keyword>
<feature type="transmembrane region" description="Helical" evidence="6">
    <location>
        <begin position="187"/>
        <end position="208"/>
    </location>
</feature>
<dbReference type="Proteomes" id="UP000199529">
    <property type="component" value="Unassembled WGS sequence"/>
</dbReference>
<evidence type="ECO:0000313" key="8">
    <source>
        <dbReference type="EMBL" id="SDY50260.1"/>
    </source>
</evidence>
<evidence type="ECO:0000313" key="9">
    <source>
        <dbReference type="Proteomes" id="UP000199529"/>
    </source>
</evidence>
<comment type="subcellular location">
    <subcellularLocation>
        <location evidence="1">Cell envelope</location>
    </subcellularLocation>
</comment>
<dbReference type="GO" id="GO:0005507">
    <property type="term" value="F:copper ion binding"/>
    <property type="evidence" value="ECO:0007669"/>
    <property type="project" value="InterPro"/>
</dbReference>
<dbReference type="GO" id="GO:0006825">
    <property type="term" value="P:copper ion transport"/>
    <property type="evidence" value="ECO:0007669"/>
    <property type="project" value="InterPro"/>
</dbReference>
<keyword evidence="6" id="KW-0812">Transmembrane</keyword>
<sequence>MFQPASIDKGEASRHVARRGVHDEIAKDIGRSVRIGTRAAFLCVVALLGLAAVQLPASAHAALIGSDPANGAVLEQAPPVSTLRFSDPLDPRFVTVALTDQTGAQVPLARPTVENGTIMQPLPGLAKGGYTLAYRVVSADGHPVSGTVGFSVSVGISSPPPTTASPPPTNVPPNSGHTRPDSTGNALAWWIGGGVLIVVLLAIGAVVIRRLGRSR</sequence>
<keyword evidence="3" id="KW-0732">Signal</keyword>
<organism evidence="8 9">
    <name type="scientific">Saccharopolyspora shandongensis</name>
    <dbReference type="NCBI Taxonomy" id="418495"/>
    <lineage>
        <taxon>Bacteria</taxon>
        <taxon>Bacillati</taxon>
        <taxon>Actinomycetota</taxon>
        <taxon>Actinomycetes</taxon>
        <taxon>Pseudonocardiales</taxon>
        <taxon>Pseudonocardiaceae</taxon>
        <taxon>Saccharopolyspora</taxon>
    </lineage>
</organism>